<keyword evidence="4" id="KW-1185">Reference proteome</keyword>
<dbReference type="Proteomes" id="UP000828251">
    <property type="component" value="Unassembled WGS sequence"/>
</dbReference>
<evidence type="ECO:0000313" key="3">
    <source>
        <dbReference type="EMBL" id="KAH1057211.1"/>
    </source>
</evidence>
<evidence type="ECO:0000259" key="1">
    <source>
        <dbReference type="Pfam" id="PF14111"/>
    </source>
</evidence>
<accession>A0A9D3UTL7</accession>
<dbReference type="InterPro" id="IPR025836">
    <property type="entry name" value="Zn_knuckle_CX2CX4HX4C"/>
</dbReference>
<organism evidence="3 4">
    <name type="scientific">Gossypium stocksii</name>
    <dbReference type="NCBI Taxonomy" id="47602"/>
    <lineage>
        <taxon>Eukaryota</taxon>
        <taxon>Viridiplantae</taxon>
        <taxon>Streptophyta</taxon>
        <taxon>Embryophyta</taxon>
        <taxon>Tracheophyta</taxon>
        <taxon>Spermatophyta</taxon>
        <taxon>Magnoliopsida</taxon>
        <taxon>eudicotyledons</taxon>
        <taxon>Gunneridae</taxon>
        <taxon>Pentapetalae</taxon>
        <taxon>rosids</taxon>
        <taxon>malvids</taxon>
        <taxon>Malvales</taxon>
        <taxon>Malvaceae</taxon>
        <taxon>Malvoideae</taxon>
        <taxon>Gossypium</taxon>
    </lineage>
</organism>
<protein>
    <recommendedName>
        <fullName evidence="5">CCHC-type domain-containing protein</fullName>
    </recommendedName>
</protein>
<dbReference type="Pfam" id="PF14111">
    <property type="entry name" value="DUF4283"/>
    <property type="match status" value="1"/>
</dbReference>
<evidence type="ECO:0008006" key="5">
    <source>
        <dbReference type="Google" id="ProtNLM"/>
    </source>
</evidence>
<dbReference type="InterPro" id="IPR040256">
    <property type="entry name" value="At4g02000-like"/>
</dbReference>
<sequence>ELIQLSMKGSKVVPSPKPTLICMVWTKKLYNPESFKAQIKSIWKTRKKFEIQMVGQNLFLIVLELEEDLETIMEGRPWLFLKSIILFDKLIQPVERSQIIRSEITRDYCQLKINLDVQKLIRQGIFVFIDNVHRSWVLFKYENLSMFCFGCKRMGHGLKDCLQITPTGKSKINNDPLYTLALKEESKLIGKESIKFNAFSKKEGVQCSYTGGNMEQMEGVKAIKEQDSIYGIKKDEKLKDCTEKQVRRLRYFLKQHNPYLVFLMETKLDKQRMEKARMSCGFMNGIDVEAVGSQGGLCLAWRGDIEGFYGSPYVNKMRSSWNLLRKLGQDKNHPWLELDGGREAKEVSEINEAATSYFQELFTSNGVGDPFYILTGIERSISPDINTSLMSSYTAEEVTAALRGMGHTKALGYDGFPAVFFQKY</sequence>
<evidence type="ECO:0000259" key="2">
    <source>
        <dbReference type="Pfam" id="PF14392"/>
    </source>
</evidence>
<feature type="domain" description="Zinc knuckle CX2CX4HX4C" evidence="2">
    <location>
        <begin position="133"/>
        <end position="162"/>
    </location>
</feature>
<dbReference type="PANTHER" id="PTHR31286">
    <property type="entry name" value="GLYCINE-RICH CELL WALL STRUCTURAL PROTEIN 1.8-LIKE"/>
    <property type="match status" value="1"/>
</dbReference>
<reference evidence="3 4" key="1">
    <citation type="journal article" date="2021" name="Plant Biotechnol. J.">
        <title>Multi-omics assisted identification of the key and species-specific regulatory components of drought-tolerant mechanisms in Gossypium stocksii.</title>
        <authorList>
            <person name="Yu D."/>
            <person name="Ke L."/>
            <person name="Zhang D."/>
            <person name="Wu Y."/>
            <person name="Sun Y."/>
            <person name="Mei J."/>
            <person name="Sun J."/>
            <person name="Sun Y."/>
        </authorList>
    </citation>
    <scope>NUCLEOTIDE SEQUENCE [LARGE SCALE GENOMIC DNA]</scope>
    <source>
        <strain evidence="4">cv. E1</strain>
        <tissue evidence="3">Leaf</tissue>
    </source>
</reference>
<feature type="non-terminal residue" evidence="3">
    <location>
        <position position="1"/>
    </location>
</feature>
<feature type="domain" description="DUF4283" evidence="1">
    <location>
        <begin position="25"/>
        <end position="89"/>
    </location>
</feature>
<dbReference type="Pfam" id="PF14392">
    <property type="entry name" value="zf-CCHC_4"/>
    <property type="match status" value="1"/>
</dbReference>
<evidence type="ECO:0000313" key="4">
    <source>
        <dbReference type="Proteomes" id="UP000828251"/>
    </source>
</evidence>
<dbReference type="PANTHER" id="PTHR31286:SF167">
    <property type="entry name" value="OS09G0268800 PROTEIN"/>
    <property type="match status" value="1"/>
</dbReference>
<dbReference type="InterPro" id="IPR025558">
    <property type="entry name" value="DUF4283"/>
</dbReference>
<dbReference type="AlphaFoldDB" id="A0A9D3UTL7"/>
<proteinExistence type="predicted"/>
<comment type="caution">
    <text evidence="3">The sequence shown here is derived from an EMBL/GenBank/DDBJ whole genome shotgun (WGS) entry which is preliminary data.</text>
</comment>
<name>A0A9D3UTL7_9ROSI</name>
<gene>
    <name evidence="3" type="ORF">J1N35_035276</name>
</gene>
<dbReference type="EMBL" id="JAIQCV010000010">
    <property type="protein sequence ID" value="KAH1057211.1"/>
    <property type="molecule type" value="Genomic_DNA"/>
</dbReference>